<sequence>MATIAQFGSSVHLALANHEGVLVDVIEPHDLHQITCLLHVWHPIFESLHRFRRGDKKIMSRELQDALTESSCRYIAEMGAFRDLCNNSQVQSRIRVCESLWMLAHVVFILPHESIARQMLNWFHFHNLPFKTAPLGSLWHRVHTYILYGYISDAISIIVEEAAPEFDPIASQLVSLLQSLPLLDRENQCLTALQFDEVFNLFRHKCTQFANQQSVRSSPELSMIAKSLSGDVASIIESSKRCSSGNWVVSVIALLLLSSPNANKADLADIVTACCEENEDYSKRVSYHDAIYSIMIHDIPCALMALRSQLGASWLAAHLADVLQIGGQSMQDLPTNKQCLRATLVFEYGSALISDSNLWELAPAYLITCHATGRELIIPSIYRHVTDEFMAEKAIDLCNRLQAPDHANSVALQMSAKSLAMSCPGNAFLWSLRGNHPIAANAIINKVIQDWVGTGFISLSLYQLQEMIAACPDPSSSLLSLCAAVHVVSIEDPIQKLSRAVVFLHRGDIYNSNLDTFIALQAAQIITASDGAAAITANLVPQDISTILRVLSLDSQQNNLSDQERVQMSHGLIIALSQVILKAN</sequence>
<dbReference type="GO" id="GO:0006606">
    <property type="term" value="P:protein import into nucleus"/>
    <property type="evidence" value="ECO:0007669"/>
    <property type="project" value="TreeGrafter"/>
</dbReference>
<keyword evidence="3 9" id="KW-0813">Transport</keyword>
<comment type="subcellular location">
    <subcellularLocation>
        <location evidence="1 9">Nucleus</location>
        <location evidence="1 9">Nuclear pore complex</location>
    </subcellularLocation>
</comment>
<dbReference type="GO" id="GO:0031965">
    <property type="term" value="C:nuclear membrane"/>
    <property type="evidence" value="ECO:0007669"/>
    <property type="project" value="UniProtKB-UniRule"/>
</dbReference>
<keyword evidence="6 9" id="KW-0811">Translocation</keyword>
<keyword evidence="5 9" id="KW-0653">Protein transport</keyword>
<dbReference type="GO" id="GO:0006406">
    <property type="term" value="P:mRNA export from nucleus"/>
    <property type="evidence" value="ECO:0007669"/>
    <property type="project" value="TreeGrafter"/>
</dbReference>
<keyword evidence="7 9" id="KW-0906">Nuclear pore complex</keyword>
<reference evidence="10" key="1">
    <citation type="submission" date="2015-04" db="EMBL/GenBank/DDBJ databases">
        <title>The genome sequence of the plant pathogenic Rhizarian Plasmodiophora brassicae reveals insights in its biotrophic life cycle and the origin of chitin synthesis.</title>
        <authorList>
            <person name="Schwelm A."/>
            <person name="Fogelqvist J."/>
            <person name="Knaust A."/>
            <person name="Julke S."/>
            <person name="Lilja T."/>
            <person name="Dhandapani V."/>
            <person name="Bonilla-Rosso G."/>
            <person name="Karlsson M."/>
            <person name="Shevchenko A."/>
            <person name="Choi S.R."/>
            <person name="Kim H.G."/>
            <person name="Park J.Y."/>
            <person name="Lim Y.P."/>
            <person name="Ludwig-Muller J."/>
            <person name="Dixelius C."/>
        </authorList>
    </citation>
    <scope>NUCLEOTIDE SEQUENCE</scope>
    <source>
        <tissue evidence="10">Potato root galls</tissue>
    </source>
</reference>
<dbReference type="EMBL" id="HACM01010432">
    <property type="protein sequence ID" value="CRZ10874.1"/>
    <property type="molecule type" value="Transcribed_RNA"/>
</dbReference>
<keyword evidence="4 9" id="KW-0509">mRNA transport</keyword>
<comment type="similarity">
    <text evidence="2 9">Belongs to the nucleoporin Nup85 family.</text>
</comment>
<evidence type="ECO:0000256" key="1">
    <source>
        <dbReference type="ARBA" id="ARBA00004567"/>
    </source>
</evidence>
<dbReference type="InterPro" id="IPR011502">
    <property type="entry name" value="Nucleoporin_Nup85"/>
</dbReference>
<keyword evidence="9" id="KW-0472">Membrane</keyword>
<protein>
    <recommendedName>
        <fullName evidence="9">Nuclear pore complex protein Nup85</fullName>
    </recommendedName>
</protein>
<proteinExistence type="inferred from homology"/>
<dbReference type="Pfam" id="PF07575">
    <property type="entry name" value="Nucleopor_Nup85"/>
    <property type="match status" value="1"/>
</dbReference>
<comment type="function">
    <text evidence="9">Functions as a component of the nuclear pore complex (NPC).</text>
</comment>
<evidence type="ECO:0000256" key="5">
    <source>
        <dbReference type="ARBA" id="ARBA00022927"/>
    </source>
</evidence>
<keyword evidence="8 9" id="KW-0539">Nucleus</keyword>
<dbReference type="AlphaFoldDB" id="A0A0H5RQ92"/>
<evidence type="ECO:0000256" key="8">
    <source>
        <dbReference type="ARBA" id="ARBA00023242"/>
    </source>
</evidence>
<evidence type="ECO:0000313" key="10">
    <source>
        <dbReference type="EMBL" id="CRZ10874.1"/>
    </source>
</evidence>
<dbReference type="GO" id="GO:0031080">
    <property type="term" value="C:nuclear pore outer ring"/>
    <property type="evidence" value="ECO:0007669"/>
    <property type="project" value="TreeGrafter"/>
</dbReference>
<accession>A0A0H5RQ92</accession>
<evidence type="ECO:0000256" key="3">
    <source>
        <dbReference type="ARBA" id="ARBA00022448"/>
    </source>
</evidence>
<evidence type="ECO:0000256" key="9">
    <source>
        <dbReference type="RuleBase" id="RU365073"/>
    </source>
</evidence>
<comment type="subunit">
    <text evidence="9">Component of the nuclear pore complex (NPC).</text>
</comment>
<name>A0A0H5RQ92_9EUKA</name>
<dbReference type="GO" id="GO:0017056">
    <property type="term" value="F:structural constituent of nuclear pore"/>
    <property type="evidence" value="ECO:0007669"/>
    <property type="project" value="TreeGrafter"/>
</dbReference>
<dbReference type="GO" id="GO:0045893">
    <property type="term" value="P:positive regulation of DNA-templated transcription"/>
    <property type="evidence" value="ECO:0007669"/>
    <property type="project" value="TreeGrafter"/>
</dbReference>
<organism evidence="10">
    <name type="scientific">Spongospora subterranea</name>
    <dbReference type="NCBI Taxonomy" id="70186"/>
    <lineage>
        <taxon>Eukaryota</taxon>
        <taxon>Sar</taxon>
        <taxon>Rhizaria</taxon>
        <taxon>Endomyxa</taxon>
        <taxon>Phytomyxea</taxon>
        <taxon>Plasmodiophorida</taxon>
        <taxon>Plasmodiophoridae</taxon>
        <taxon>Spongospora</taxon>
    </lineage>
</organism>
<dbReference type="PANTHER" id="PTHR13373:SF21">
    <property type="entry name" value="NUCLEAR PORE COMPLEX PROTEIN NUP85"/>
    <property type="match status" value="1"/>
</dbReference>
<evidence type="ECO:0000256" key="6">
    <source>
        <dbReference type="ARBA" id="ARBA00023010"/>
    </source>
</evidence>
<evidence type="ECO:0000256" key="2">
    <source>
        <dbReference type="ARBA" id="ARBA00005573"/>
    </source>
</evidence>
<evidence type="ECO:0000256" key="4">
    <source>
        <dbReference type="ARBA" id="ARBA00022816"/>
    </source>
</evidence>
<dbReference type="PANTHER" id="PTHR13373">
    <property type="entry name" value="FROUNT PROTEIN-RELATED"/>
    <property type="match status" value="1"/>
</dbReference>
<evidence type="ECO:0000256" key="7">
    <source>
        <dbReference type="ARBA" id="ARBA00023132"/>
    </source>
</evidence>